<keyword evidence="1" id="KW-1133">Transmembrane helix</keyword>
<keyword evidence="3" id="KW-1185">Reference proteome</keyword>
<keyword evidence="1" id="KW-0812">Transmembrane</keyword>
<dbReference type="EMBL" id="CP013927">
    <property type="protein sequence ID" value="AMJ76698.1"/>
    <property type="molecule type" value="Genomic_DNA"/>
</dbReference>
<evidence type="ECO:0000313" key="3">
    <source>
        <dbReference type="Proteomes" id="UP000056750"/>
    </source>
</evidence>
<organism evidence="2 3">
    <name type="scientific">Alteromonas stellipolaris</name>
    <dbReference type="NCBI Taxonomy" id="233316"/>
    <lineage>
        <taxon>Bacteria</taxon>
        <taxon>Pseudomonadati</taxon>
        <taxon>Pseudomonadota</taxon>
        <taxon>Gammaproteobacteria</taxon>
        <taxon>Alteromonadales</taxon>
        <taxon>Alteromonadaceae</taxon>
        <taxon>Alteromonas/Salinimonas group</taxon>
        <taxon>Alteromonas</taxon>
    </lineage>
</organism>
<accession>A0ABN4LRQ8</accession>
<feature type="transmembrane region" description="Helical" evidence="1">
    <location>
        <begin position="12"/>
        <end position="30"/>
    </location>
</feature>
<keyword evidence="1" id="KW-0472">Membrane</keyword>
<proteinExistence type="predicted"/>
<reference evidence="2 3" key="1">
    <citation type="submission" date="2015-12" db="EMBL/GenBank/DDBJ databases">
        <title>Intraspecies pangenome expansion in the marine bacterium Alteromonas.</title>
        <authorList>
            <person name="Lopez-Perez M."/>
            <person name="Rodriguez-Valera F."/>
        </authorList>
    </citation>
    <scope>NUCLEOTIDE SEQUENCE [LARGE SCALE GENOMIC DNA]</scope>
    <source>
        <strain evidence="2 3">LMG 21861</strain>
        <plasmid evidence="2 3">pASTE61-200</plasmid>
    </source>
</reference>
<sequence>MDYISIDMGFVWLFTLAVAIIPAVLGAFLARKDGRRAFLFTLTIFLLGMVTWIGGWLLLILKRNSKENIELNSLNIQ</sequence>
<keyword evidence="2" id="KW-0614">Plasmid</keyword>
<evidence type="ECO:0000256" key="1">
    <source>
        <dbReference type="SAM" id="Phobius"/>
    </source>
</evidence>
<evidence type="ECO:0008006" key="4">
    <source>
        <dbReference type="Google" id="ProtNLM"/>
    </source>
</evidence>
<dbReference type="RefSeq" id="WP_061093739.1">
    <property type="nucleotide sequence ID" value="NZ_CP013927.1"/>
</dbReference>
<name>A0ABN4LRQ8_9ALTE</name>
<gene>
    <name evidence="2" type="ORF">AVL57_00730</name>
</gene>
<evidence type="ECO:0000313" key="2">
    <source>
        <dbReference type="EMBL" id="AMJ76698.1"/>
    </source>
</evidence>
<feature type="transmembrane region" description="Helical" evidence="1">
    <location>
        <begin position="37"/>
        <end position="61"/>
    </location>
</feature>
<protein>
    <recommendedName>
        <fullName evidence="4">Superinfection immunity protein</fullName>
    </recommendedName>
</protein>
<geneLocation type="plasmid" evidence="2 3">
    <name>pASTE61-200</name>
</geneLocation>
<dbReference type="Proteomes" id="UP000056750">
    <property type="component" value="Plasmid pASTE61-200"/>
</dbReference>